<evidence type="ECO:0000256" key="9">
    <source>
        <dbReference type="ARBA" id="ARBA00023163"/>
    </source>
</evidence>
<keyword evidence="10" id="KW-0539">Nucleus</keyword>
<feature type="region of interest" description="Disordered" evidence="12">
    <location>
        <begin position="1"/>
        <end position="32"/>
    </location>
</feature>
<dbReference type="PROSITE" id="PS51184">
    <property type="entry name" value="JMJC"/>
    <property type="match status" value="1"/>
</dbReference>
<evidence type="ECO:0000313" key="14">
    <source>
        <dbReference type="EMBL" id="RUP12665.1"/>
    </source>
</evidence>
<evidence type="ECO:0000256" key="11">
    <source>
        <dbReference type="ARBA" id="ARBA00038068"/>
    </source>
</evidence>
<dbReference type="GO" id="GO:0046872">
    <property type="term" value="F:metal ion binding"/>
    <property type="evidence" value="ECO:0007669"/>
    <property type="project" value="UniProtKB-KW"/>
</dbReference>
<feature type="compositionally biased region" description="Basic residues" evidence="12">
    <location>
        <begin position="492"/>
        <end position="504"/>
    </location>
</feature>
<keyword evidence="15" id="KW-1185">Reference proteome</keyword>
<dbReference type="GO" id="GO:0033749">
    <property type="term" value="F:histone H4R3 demethylase activity"/>
    <property type="evidence" value="ECO:0007669"/>
    <property type="project" value="TreeGrafter"/>
</dbReference>
<reference evidence="14 15" key="1">
    <citation type="journal article" date="2018" name="New Phytol.">
        <title>Phylogenomics of Endogonaceae and evolution of mycorrhizas within Mucoromycota.</title>
        <authorList>
            <person name="Chang Y."/>
            <person name="Desiro A."/>
            <person name="Na H."/>
            <person name="Sandor L."/>
            <person name="Lipzen A."/>
            <person name="Clum A."/>
            <person name="Barry K."/>
            <person name="Grigoriev I.V."/>
            <person name="Martin F.M."/>
            <person name="Stajich J.E."/>
            <person name="Smith M.E."/>
            <person name="Bonito G."/>
            <person name="Spatafora J.W."/>
        </authorList>
    </citation>
    <scope>NUCLEOTIDE SEQUENCE [LARGE SCALE GENOMIC DNA]</scope>
    <source>
        <strain evidence="14 15">GMNB39</strain>
    </source>
</reference>
<name>A0A433B973_9FUNG</name>
<dbReference type="PANTHER" id="PTHR12480:SF32">
    <property type="entry name" value="BIFUNCTIONAL ARGININE DEMETHYLASE AND LYSYL-HYDROXYLASE JMJD6"/>
    <property type="match status" value="1"/>
</dbReference>
<evidence type="ECO:0000256" key="5">
    <source>
        <dbReference type="ARBA" id="ARBA00022964"/>
    </source>
</evidence>
<evidence type="ECO:0000256" key="1">
    <source>
        <dbReference type="ARBA" id="ARBA00001954"/>
    </source>
</evidence>
<comment type="subcellular location">
    <subcellularLocation>
        <location evidence="2">Nucleus</location>
    </subcellularLocation>
</comment>
<feature type="compositionally biased region" description="Low complexity" evidence="12">
    <location>
        <begin position="451"/>
        <end position="468"/>
    </location>
</feature>
<evidence type="ECO:0000256" key="8">
    <source>
        <dbReference type="ARBA" id="ARBA00023015"/>
    </source>
</evidence>
<proteinExistence type="inferred from homology"/>
<dbReference type="GO" id="GO:0005737">
    <property type="term" value="C:cytoplasm"/>
    <property type="evidence" value="ECO:0007669"/>
    <property type="project" value="TreeGrafter"/>
</dbReference>
<accession>A0A433B973</accession>
<organism evidence="14 15">
    <name type="scientific">Jimgerdemannia flammicorona</name>
    <dbReference type="NCBI Taxonomy" id="994334"/>
    <lineage>
        <taxon>Eukaryota</taxon>
        <taxon>Fungi</taxon>
        <taxon>Fungi incertae sedis</taxon>
        <taxon>Mucoromycota</taxon>
        <taxon>Mucoromycotina</taxon>
        <taxon>Endogonomycetes</taxon>
        <taxon>Endogonales</taxon>
        <taxon>Endogonaceae</taxon>
        <taxon>Jimgerdemannia</taxon>
    </lineage>
</organism>
<feature type="compositionally biased region" description="Basic and acidic residues" evidence="12">
    <location>
        <begin position="226"/>
        <end position="242"/>
    </location>
</feature>
<evidence type="ECO:0000259" key="13">
    <source>
        <dbReference type="PROSITE" id="PS51184"/>
    </source>
</evidence>
<keyword evidence="5" id="KW-0223">Dioxygenase</keyword>
<keyword evidence="3" id="KW-0479">Metal-binding</keyword>
<comment type="similarity">
    <text evidence="11">Belongs to the JMJD6 family.</text>
</comment>
<evidence type="ECO:0000256" key="7">
    <source>
        <dbReference type="ARBA" id="ARBA00023004"/>
    </source>
</evidence>
<comment type="caution">
    <text evidence="14">The sequence shown here is derived from an EMBL/GenBank/DDBJ whole genome shotgun (WGS) entry which is preliminary data.</text>
</comment>
<dbReference type="EMBL" id="RBNI01015825">
    <property type="protein sequence ID" value="RUP12665.1"/>
    <property type="molecule type" value="Genomic_DNA"/>
</dbReference>
<dbReference type="InterPro" id="IPR003347">
    <property type="entry name" value="JmjC_dom"/>
</dbReference>
<dbReference type="InterPro" id="IPR050910">
    <property type="entry name" value="JMJD6_ArgDemeth/LysHydrox"/>
</dbReference>
<dbReference type="SMART" id="SM00558">
    <property type="entry name" value="JmjC"/>
    <property type="match status" value="1"/>
</dbReference>
<evidence type="ECO:0000256" key="12">
    <source>
        <dbReference type="SAM" id="MobiDB-lite"/>
    </source>
</evidence>
<dbReference type="PANTHER" id="PTHR12480">
    <property type="entry name" value="ARGININE DEMETHYLASE AND LYSYL-HYDROXYLASE JMJD"/>
    <property type="match status" value="1"/>
</dbReference>
<dbReference type="GO" id="GO:0106140">
    <property type="term" value="F:P-TEFb complex binding"/>
    <property type="evidence" value="ECO:0007669"/>
    <property type="project" value="TreeGrafter"/>
</dbReference>
<evidence type="ECO:0000256" key="2">
    <source>
        <dbReference type="ARBA" id="ARBA00004123"/>
    </source>
</evidence>
<keyword evidence="8" id="KW-0805">Transcription regulation</keyword>
<evidence type="ECO:0000256" key="4">
    <source>
        <dbReference type="ARBA" id="ARBA00022853"/>
    </source>
</evidence>
<dbReference type="AlphaFoldDB" id="A0A433B973"/>
<evidence type="ECO:0000313" key="15">
    <source>
        <dbReference type="Proteomes" id="UP000268093"/>
    </source>
</evidence>
<dbReference type="OrthoDB" id="424465at2759"/>
<feature type="compositionally biased region" description="Low complexity" evidence="12">
    <location>
        <begin position="8"/>
        <end position="20"/>
    </location>
</feature>
<keyword evidence="4" id="KW-0156">Chromatin regulator</keyword>
<evidence type="ECO:0000256" key="10">
    <source>
        <dbReference type="ARBA" id="ARBA00023242"/>
    </source>
</evidence>
<evidence type="ECO:0000256" key="3">
    <source>
        <dbReference type="ARBA" id="ARBA00022723"/>
    </source>
</evidence>
<feature type="region of interest" description="Disordered" evidence="12">
    <location>
        <begin position="177"/>
        <end position="243"/>
    </location>
</feature>
<feature type="compositionally biased region" description="Basic residues" evidence="12">
    <location>
        <begin position="179"/>
        <end position="200"/>
    </location>
</feature>
<keyword evidence="6" id="KW-0560">Oxidoreductase</keyword>
<keyword evidence="9" id="KW-0804">Transcription</keyword>
<evidence type="ECO:0000256" key="6">
    <source>
        <dbReference type="ARBA" id="ARBA00023002"/>
    </source>
</evidence>
<comment type="cofactor">
    <cofactor evidence="1">
        <name>Fe(2+)</name>
        <dbReference type="ChEBI" id="CHEBI:29033"/>
    </cofactor>
</comment>
<keyword evidence="7" id="KW-0408">Iron</keyword>
<dbReference type="Proteomes" id="UP000268093">
    <property type="component" value="Unassembled WGS sequence"/>
</dbReference>
<feature type="compositionally biased region" description="Acidic residues" evidence="12">
    <location>
        <begin position="469"/>
        <end position="484"/>
    </location>
</feature>
<dbReference type="Gene3D" id="2.60.120.650">
    <property type="entry name" value="Cupin"/>
    <property type="match status" value="1"/>
</dbReference>
<feature type="region of interest" description="Disordered" evidence="12">
    <location>
        <begin position="451"/>
        <end position="520"/>
    </location>
</feature>
<dbReference type="GO" id="GO:0005634">
    <property type="term" value="C:nucleus"/>
    <property type="evidence" value="ECO:0007669"/>
    <property type="project" value="UniProtKB-SubCell"/>
</dbReference>
<protein>
    <recommendedName>
        <fullName evidence="13">JmjC domain-containing protein</fullName>
    </recommendedName>
</protein>
<sequence length="520" mass="58497">MLTTNAETPTTKPSKPPASTNALRDSKQRRYDRKIDRAKIKARSEIDLFGWHKHNYAANDYWISAHVDTVERIDVDRVSKDEFIRRFEEPSLPVVITGCTRSWAADQNWSKEVVTFFVVNLYLLSHYADQTFKIGEDDSGNNVYLKLKHFLYYADGATGGLQDDSPLYIFDSGFERSGRGMKKKSKSSKSSKSSKLKSKTKPTNGSSSDDEDEGDNDVSPLKRRKVEKEGEARAGAKKETAPKKSRTLLEDYAVPEYFVDDLFRLTGERRRPPYRWFVMGGARSGTGIHIDPLGTSAWNALLTGHKRWCMFPPTCPRGLADPPMKSWDREAVSWFTHVFPRFLKPDPADPRRTLGERWGMVQCLQGPGETMFVPGGWAHVVMNLDFTIAVTQNFCSPTNLESVFLRTRDSRPKLALKLSQQIELLSQRPDTARAFAPLRDRLALLRYVPSVEPSSGSSSSSSTSSSSDVVDEDGVSATESESDTSDGTCMCKKCKMTRKRKMKGHGNAVEEEGEGKIRER</sequence>
<dbReference type="SUPFAM" id="SSF51197">
    <property type="entry name" value="Clavaminate synthase-like"/>
    <property type="match status" value="1"/>
</dbReference>
<feature type="domain" description="JmjC" evidence="13">
    <location>
        <begin position="243"/>
        <end position="411"/>
    </location>
</feature>
<dbReference type="Pfam" id="PF02373">
    <property type="entry name" value="JmjC"/>
    <property type="match status" value="1"/>
</dbReference>
<gene>
    <name evidence="14" type="ORF">BC936DRAFT_139799</name>
</gene>